<dbReference type="InterPro" id="IPR027417">
    <property type="entry name" value="P-loop_NTPase"/>
</dbReference>
<dbReference type="Gene3D" id="3.30.450.90">
    <property type="match status" value="1"/>
</dbReference>
<evidence type="ECO:0000313" key="3">
    <source>
        <dbReference type="EMBL" id="PSB38330.1"/>
    </source>
</evidence>
<dbReference type="InterPro" id="IPR050921">
    <property type="entry name" value="T4SS_GSP_E_ATPase"/>
</dbReference>
<dbReference type="SMART" id="SM00382">
    <property type="entry name" value="AAA"/>
    <property type="match status" value="1"/>
</dbReference>
<accession>A0ABX5FAX3</accession>
<comment type="similarity">
    <text evidence="1">Belongs to the GSP E family.</text>
</comment>
<dbReference type="PROSITE" id="PS00662">
    <property type="entry name" value="T2SP_E"/>
    <property type="match status" value="1"/>
</dbReference>
<dbReference type="EMBL" id="PVWP01000003">
    <property type="protein sequence ID" value="PSB38330.1"/>
    <property type="molecule type" value="Genomic_DNA"/>
</dbReference>
<dbReference type="InterPro" id="IPR006321">
    <property type="entry name" value="PilT/PilU"/>
</dbReference>
<gene>
    <name evidence="3" type="ORF">C7B81_06435</name>
</gene>
<proteinExistence type="inferred from homology"/>
<dbReference type="Proteomes" id="UP000238218">
    <property type="component" value="Unassembled WGS sequence"/>
</dbReference>
<reference evidence="3 4" key="2">
    <citation type="submission" date="2018-03" db="EMBL/GenBank/DDBJ databases">
        <title>The ancient ancestry and fast evolution of plastids.</title>
        <authorList>
            <person name="Moore K.R."/>
            <person name="Magnabosco C."/>
            <person name="Momper L."/>
            <person name="Gold D.A."/>
            <person name="Bosak T."/>
            <person name="Fournier G.P."/>
        </authorList>
    </citation>
    <scope>NUCLEOTIDE SEQUENCE [LARGE SCALE GENOMIC DNA]</scope>
    <source>
        <strain evidence="3 4">CCALA 015</strain>
    </source>
</reference>
<evidence type="ECO:0000256" key="1">
    <source>
        <dbReference type="ARBA" id="ARBA00006611"/>
    </source>
</evidence>
<sequence length="374" mass="41363">MGVQPRGSLFAEAMPMSAEGGPPPTLEQIVRVAFERNFSDIHLGVGEEPRFRSRGDMILAGLGVTDGNTFRDWLREILEPAQIDRFFQQKEYDGSFAFGFVRVRINLLESLQGPAMVLRLIPQAIPTIDELNLPPVLKDLAQRPKGMLLVTGPTGSGKSTTLAAVIDHINRTMKRHILTIEDPVEFVHQSRQSLIRQRELGSHTRHFKTALRAALREDPDVILVGEIRDQDTLTTAIEASQTGHLLLGTLHTNSAVRSVERMLGMYPPDEQEIVRRSVADSLLGVISQGLIKTVDGKRASYHDVFINTDACKDYILRANLDEIEAIMARSGFDGMITSNQYLANLVSSGRVHAEEALAASLRPGELAQTLRGRT</sequence>
<dbReference type="Gene3D" id="3.40.50.300">
    <property type="entry name" value="P-loop containing nucleotide triphosphate hydrolases"/>
    <property type="match status" value="1"/>
</dbReference>
<evidence type="ECO:0000259" key="2">
    <source>
        <dbReference type="PROSITE" id="PS00662"/>
    </source>
</evidence>
<reference evidence="3 4" key="1">
    <citation type="submission" date="2018-02" db="EMBL/GenBank/DDBJ databases">
        <authorList>
            <person name="Moore K."/>
            <person name="Momper L."/>
        </authorList>
    </citation>
    <scope>NUCLEOTIDE SEQUENCE [LARGE SCALE GENOMIC DNA]</scope>
    <source>
        <strain evidence="3 4">CCALA 015</strain>
    </source>
</reference>
<evidence type="ECO:0000313" key="4">
    <source>
        <dbReference type="Proteomes" id="UP000238218"/>
    </source>
</evidence>
<organism evidence="3 4">
    <name type="scientific">Aphanothece cf. minutissima CCALA 015</name>
    <dbReference type="NCBI Taxonomy" id="2107695"/>
    <lineage>
        <taxon>Bacteria</taxon>
        <taxon>Bacillati</taxon>
        <taxon>Cyanobacteriota</taxon>
        <taxon>Cyanophyceae</taxon>
        <taxon>Oscillatoriophycideae</taxon>
        <taxon>Chroococcales</taxon>
        <taxon>Aphanothecaceae</taxon>
        <taxon>Aphanothece</taxon>
    </lineage>
</organism>
<protein>
    <submittedName>
        <fullName evidence="3">Type IV pili twitching motility protein PilT</fullName>
    </submittedName>
</protein>
<dbReference type="NCBIfam" id="TIGR01420">
    <property type="entry name" value="pilT_fam"/>
    <property type="match status" value="1"/>
</dbReference>
<dbReference type="Pfam" id="PF00437">
    <property type="entry name" value="T2SSE"/>
    <property type="match status" value="1"/>
</dbReference>
<dbReference type="CDD" id="cd01131">
    <property type="entry name" value="PilT"/>
    <property type="match status" value="1"/>
</dbReference>
<dbReference type="PANTHER" id="PTHR30486">
    <property type="entry name" value="TWITCHING MOTILITY PROTEIN PILT"/>
    <property type="match status" value="1"/>
</dbReference>
<dbReference type="PANTHER" id="PTHR30486:SF6">
    <property type="entry name" value="TYPE IV PILUS RETRACTATION ATPASE PILT"/>
    <property type="match status" value="1"/>
</dbReference>
<dbReference type="SUPFAM" id="SSF52540">
    <property type="entry name" value="P-loop containing nucleoside triphosphate hydrolases"/>
    <property type="match status" value="1"/>
</dbReference>
<dbReference type="InterPro" id="IPR003593">
    <property type="entry name" value="AAA+_ATPase"/>
</dbReference>
<keyword evidence="4" id="KW-1185">Reference proteome</keyword>
<comment type="caution">
    <text evidence="3">The sequence shown here is derived from an EMBL/GenBank/DDBJ whole genome shotgun (WGS) entry which is preliminary data.</text>
</comment>
<dbReference type="InterPro" id="IPR001482">
    <property type="entry name" value="T2SS/T4SS_dom"/>
</dbReference>
<name>A0ABX5FAX3_9CHRO</name>
<feature type="domain" description="Bacterial type II secretion system protein E" evidence="2">
    <location>
        <begin position="215"/>
        <end position="229"/>
    </location>
</feature>